<evidence type="ECO:0000256" key="4">
    <source>
        <dbReference type="SAM" id="MobiDB-lite"/>
    </source>
</evidence>
<name>A0A835DD16_TETSI</name>
<reference evidence="6 7" key="1">
    <citation type="submission" date="2020-04" db="EMBL/GenBank/DDBJ databases">
        <title>Plant Genome Project.</title>
        <authorList>
            <person name="Zhang R.-G."/>
        </authorList>
    </citation>
    <scope>NUCLEOTIDE SEQUENCE [LARGE SCALE GENOMIC DNA]</scope>
    <source>
        <strain evidence="6">YNK0</strain>
        <tissue evidence="6">Leaf</tissue>
    </source>
</reference>
<dbReference type="SMART" id="SM00358">
    <property type="entry name" value="DSRM"/>
    <property type="match status" value="3"/>
</dbReference>
<feature type="compositionally biased region" description="Basic and acidic residues" evidence="4">
    <location>
        <begin position="337"/>
        <end position="349"/>
    </location>
</feature>
<feature type="region of interest" description="Disordered" evidence="4">
    <location>
        <begin position="14"/>
        <end position="34"/>
    </location>
</feature>
<dbReference type="PROSITE" id="PS50137">
    <property type="entry name" value="DS_RBD"/>
    <property type="match status" value="3"/>
</dbReference>
<feature type="compositionally biased region" description="Basic and acidic residues" evidence="4">
    <location>
        <begin position="362"/>
        <end position="378"/>
    </location>
</feature>
<proteinExistence type="predicted"/>
<dbReference type="Pfam" id="PF00035">
    <property type="entry name" value="dsrm"/>
    <property type="match status" value="3"/>
</dbReference>
<dbReference type="SUPFAM" id="SSF54768">
    <property type="entry name" value="dsRNA-binding domain-like"/>
    <property type="match status" value="3"/>
</dbReference>
<organism evidence="6 7">
    <name type="scientific">Tetracentron sinense</name>
    <name type="common">Spur-leaf</name>
    <dbReference type="NCBI Taxonomy" id="13715"/>
    <lineage>
        <taxon>Eukaryota</taxon>
        <taxon>Viridiplantae</taxon>
        <taxon>Streptophyta</taxon>
        <taxon>Embryophyta</taxon>
        <taxon>Tracheophyta</taxon>
        <taxon>Spermatophyta</taxon>
        <taxon>Magnoliopsida</taxon>
        <taxon>Trochodendrales</taxon>
        <taxon>Trochodendraceae</taxon>
        <taxon>Tetracentron</taxon>
    </lineage>
</organism>
<dbReference type="Proteomes" id="UP000655225">
    <property type="component" value="Unassembled WGS sequence"/>
</dbReference>
<dbReference type="GO" id="GO:0003723">
    <property type="term" value="F:RNA binding"/>
    <property type="evidence" value="ECO:0007669"/>
    <property type="project" value="UniProtKB-UniRule"/>
</dbReference>
<feature type="region of interest" description="Disordered" evidence="4">
    <location>
        <begin position="335"/>
        <end position="378"/>
    </location>
</feature>
<dbReference type="PANTHER" id="PTHR46031">
    <property type="match status" value="1"/>
</dbReference>
<comment type="caution">
    <text evidence="6">The sequence shown here is derived from an EMBL/GenBank/DDBJ whole genome shotgun (WGS) entry which is preliminary data.</text>
</comment>
<accession>A0A835DD16</accession>
<dbReference type="PANTHER" id="PTHR46031:SF16">
    <property type="entry name" value="DOUBLE-STRANDED RNA-BINDING PROTEIN 4"/>
    <property type="match status" value="1"/>
</dbReference>
<evidence type="ECO:0000313" key="6">
    <source>
        <dbReference type="EMBL" id="KAF8396317.1"/>
    </source>
</evidence>
<feature type="domain" description="DRBM" evidence="5">
    <location>
        <begin position="140"/>
        <end position="209"/>
    </location>
</feature>
<dbReference type="EMBL" id="JABCRI010000012">
    <property type="protein sequence ID" value="KAF8396317.1"/>
    <property type="molecule type" value="Genomic_DNA"/>
</dbReference>
<dbReference type="AlphaFoldDB" id="A0A835DD16"/>
<evidence type="ECO:0000256" key="2">
    <source>
        <dbReference type="ARBA" id="ARBA00022884"/>
    </source>
</evidence>
<dbReference type="InterPro" id="IPR014720">
    <property type="entry name" value="dsRBD_dom"/>
</dbReference>
<dbReference type="OrthoDB" id="5274873at2759"/>
<keyword evidence="7" id="KW-1185">Reference proteome</keyword>
<dbReference type="OMA" id="VKDGPDH"/>
<evidence type="ECO:0000256" key="3">
    <source>
        <dbReference type="PROSITE-ProRule" id="PRU00266"/>
    </source>
</evidence>
<feature type="region of interest" description="Disordered" evidence="4">
    <location>
        <begin position="76"/>
        <end position="115"/>
    </location>
</feature>
<evidence type="ECO:0000313" key="7">
    <source>
        <dbReference type="Proteomes" id="UP000655225"/>
    </source>
</evidence>
<evidence type="ECO:0000256" key="1">
    <source>
        <dbReference type="ARBA" id="ARBA00022737"/>
    </source>
</evidence>
<feature type="domain" description="DRBM" evidence="5">
    <location>
        <begin position="1"/>
        <end position="70"/>
    </location>
</feature>
<protein>
    <recommendedName>
        <fullName evidence="5">DRBM domain-containing protein</fullName>
    </recommendedName>
</protein>
<keyword evidence="2 3" id="KW-0694">RNA-binding</keyword>
<evidence type="ECO:0000259" key="5">
    <source>
        <dbReference type="PROSITE" id="PS50137"/>
    </source>
</evidence>
<gene>
    <name evidence="6" type="ORF">HHK36_017932</name>
</gene>
<keyword evidence="1" id="KW-0677">Repeat</keyword>
<dbReference type="Gene3D" id="3.30.160.20">
    <property type="match status" value="3"/>
</dbReference>
<feature type="domain" description="DRBM" evidence="5">
    <location>
        <begin position="221"/>
        <end position="289"/>
    </location>
</feature>
<feature type="compositionally biased region" description="Polar residues" evidence="4">
    <location>
        <begin position="102"/>
        <end position="113"/>
    </location>
</feature>
<sequence>MFKSRLQELCQKKSWNIPTYSPSKDGPDHNPRFKASVTVNGVSFETPNFCKSSKDAQNDAAKLAFDHFTSPQPFFPSNRPLIGASSPSPSPSPSPGSSSASTELNSAPNSGSSLLPKIQEKCQSSQIHLNEKEFGDMQYVHKSQLQYYAQKRNLNPPVYSRQLEGQPHAPRFKAKVTVDGQTFEGPTFFSTLREAEHAAAKAALMSLSLDDIQEATDNSGFYKNLLQELAQKEGFSLPTYNTNRSGPSHLPTFSSTVEVEGEFFHGKEAKTKKQAEIDAAKVAYTGLKQRKSLVLYFNDTSQAEEAFECTPPKLIVTDDLQQNLRPKSPWVLTSSIRSEEHAEESRAGDLDADSTEVISAKPDNDTGRNEDMRSSSDKVYARLRDPFLSVPSSPEDGPSSPTKPSVCFAPSVVDSNIELSTGMRSSLLCTRVRVYPRTPDMKLPKGVTMLPISDDKWVAMSLDSPSQEGN</sequence>